<protein>
    <submittedName>
        <fullName evidence="2">Uncharacterized protein</fullName>
    </submittedName>
</protein>
<proteinExistence type="predicted"/>
<dbReference type="Proteomes" id="UP001451303">
    <property type="component" value="Unassembled WGS sequence"/>
</dbReference>
<evidence type="ECO:0000256" key="1">
    <source>
        <dbReference type="SAM" id="MobiDB-lite"/>
    </source>
</evidence>
<comment type="caution">
    <text evidence="2">The sequence shown here is derived from an EMBL/GenBank/DDBJ whole genome shotgun (WGS) entry which is preliminary data.</text>
</comment>
<sequence>MSPILSFPSHSPSLLSIDETQPVILRGKTRIIPTHLLLRRPKSTATMNDSDSNSNSDSYISDTSTVDFDQHRANPTRIQATEDAQKLQKMSLELASARMEIIKLKAVGQTQESVIQKLRSTLEEERKRIATGQDEVLQHYKEIMWKLREEYTTAVAENDEKERANSVMTALRLEVAGLRTSLDLTEQHRDKAVSNNLDLQQPNEDLRWALAAHRRKVEKLCGAENKMARIEKNAGTSLITINGVYDLEGSLQLLLERDKSRAKELDEIKKQLVEAKNAKPPEGGDHERPKKWW</sequence>
<accession>A0ABR3D6J1</accession>
<keyword evidence="3" id="KW-1185">Reference proteome</keyword>
<reference evidence="2 3" key="1">
    <citation type="submission" date="2023-09" db="EMBL/GenBank/DDBJ databases">
        <title>Multi-omics analysis of a traditional fermented food reveals byproduct-associated fungal strains for waste-to-food upcycling.</title>
        <authorList>
            <consortium name="Lawrence Berkeley National Laboratory"/>
            <person name="Rekdal V.M."/>
            <person name="Villalobos-Escobedo J.M."/>
            <person name="Rodriguez-Valeron N."/>
            <person name="Garcia M.O."/>
            <person name="Vasquez D.P."/>
            <person name="Damayanti I."/>
            <person name="Sorensen P.M."/>
            <person name="Baidoo E.E."/>
            <person name="De Carvalho A.C."/>
            <person name="Riley R."/>
            <person name="Lipzen A."/>
            <person name="He G."/>
            <person name="Yan M."/>
            <person name="Haridas S."/>
            <person name="Daum C."/>
            <person name="Yoshinaga Y."/>
            <person name="Ng V."/>
            <person name="Grigoriev I.V."/>
            <person name="Munk R."/>
            <person name="Nuraida L."/>
            <person name="Wijaya C.H."/>
            <person name="Morales P.-C."/>
            <person name="Keasling J.D."/>
        </authorList>
    </citation>
    <scope>NUCLEOTIDE SEQUENCE [LARGE SCALE GENOMIC DNA]</scope>
    <source>
        <strain evidence="2 3">FGSC 2613</strain>
    </source>
</reference>
<evidence type="ECO:0000313" key="3">
    <source>
        <dbReference type="Proteomes" id="UP001451303"/>
    </source>
</evidence>
<dbReference type="EMBL" id="JAVLET010000007">
    <property type="protein sequence ID" value="KAL0468301.1"/>
    <property type="molecule type" value="Genomic_DNA"/>
</dbReference>
<evidence type="ECO:0000313" key="2">
    <source>
        <dbReference type="EMBL" id="KAL0468301.1"/>
    </source>
</evidence>
<gene>
    <name evidence="2" type="ORF">QR685DRAFT_598980</name>
</gene>
<feature type="region of interest" description="Disordered" evidence="1">
    <location>
        <begin position="271"/>
        <end position="293"/>
    </location>
</feature>
<organism evidence="2 3">
    <name type="scientific">Neurospora intermedia</name>
    <dbReference type="NCBI Taxonomy" id="5142"/>
    <lineage>
        <taxon>Eukaryota</taxon>
        <taxon>Fungi</taxon>
        <taxon>Dikarya</taxon>
        <taxon>Ascomycota</taxon>
        <taxon>Pezizomycotina</taxon>
        <taxon>Sordariomycetes</taxon>
        <taxon>Sordariomycetidae</taxon>
        <taxon>Sordariales</taxon>
        <taxon>Sordariaceae</taxon>
        <taxon>Neurospora</taxon>
    </lineage>
</organism>
<name>A0ABR3D6J1_NEUIN</name>